<evidence type="ECO:0000256" key="4">
    <source>
        <dbReference type="ARBA" id="ARBA00044936"/>
    </source>
</evidence>
<organism evidence="7 8">
    <name type="scientific">Microcystis aeruginosa Ma_QC_C_20070703_M131</name>
    <dbReference type="NCBI Taxonomy" id="2486263"/>
    <lineage>
        <taxon>Bacteria</taxon>
        <taxon>Bacillati</taxon>
        <taxon>Cyanobacteriota</taxon>
        <taxon>Cyanophyceae</taxon>
        <taxon>Oscillatoriophycideae</taxon>
        <taxon>Chroococcales</taxon>
        <taxon>Microcystaceae</taxon>
        <taxon>Microcystis</taxon>
    </lineage>
</organism>
<dbReference type="GO" id="GO:0043093">
    <property type="term" value="P:FtsZ-dependent cytokinesis"/>
    <property type="evidence" value="ECO:0007669"/>
    <property type="project" value="UniProtKB-UniRule"/>
</dbReference>
<dbReference type="EMBL" id="SFCA01000022">
    <property type="protein sequence ID" value="TRT61914.1"/>
    <property type="molecule type" value="Genomic_DNA"/>
</dbReference>
<keyword evidence="2 5" id="KW-0717">Septation</keyword>
<dbReference type="GO" id="GO:0005737">
    <property type="term" value="C:cytoplasm"/>
    <property type="evidence" value="ECO:0007669"/>
    <property type="project" value="UniProtKB-SubCell"/>
</dbReference>
<comment type="subcellular location">
    <subcellularLocation>
        <location evidence="5">Cytoplasm</location>
    </subcellularLocation>
    <text evidence="5">Localizes to the division site, in a FtsZ-dependent manner.</text>
</comment>
<comment type="function">
    <text evidence="4 5">Cell division protein that is part of the divisome complex and is recruited early to the Z-ring. Probably stimulates Z-ring formation, perhaps through the cross-linking of FtsZ protofilaments. Its function overlaps with FtsA.</text>
</comment>
<sequence>MNNIFTKLKDFVGISEQPEDEDETDYEEMNWEQFSPQDRDQNEEEEPLNRRQREPLNLNTATSMGLNRSNVIGMPGINNNNAEVVVIEPHSFEEMPQVIQTLRERKSVVLNLNVMDPEEAQRAVDFVAGGTYAIDGHQERIGESIFLFTPSCVKVSTLSGTIHDIADNPKMARTVSPAAAWGAESSRLAQ</sequence>
<comment type="subunit">
    <text evidence="5">Homodimer. Interacts with FtsZ.</text>
</comment>
<dbReference type="PANTHER" id="PTHR35798:SF1">
    <property type="entry name" value="CELL DIVISION PROTEIN SEPF"/>
    <property type="match status" value="1"/>
</dbReference>
<dbReference type="HAMAP" id="MF_01197">
    <property type="entry name" value="SepF"/>
    <property type="match status" value="1"/>
</dbReference>
<feature type="region of interest" description="Disordered" evidence="6">
    <location>
        <begin position="1"/>
        <end position="60"/>
    </location>
</feature>
<keyword evidence="3 5" id="KW-0131">Cell cycle</keyword>
<evidence type="ECO:0000256" key="2">
    <source>
        <dbReference type="ARBA" id="ARBA00023210"/>
    </source>
</evidence>
<dbReference type="AlphaFoldDB" id="A0A551YLR5"/>
<name>A0A551YLR5_MICAE</name>
<dbReference type="Gene3D" id="3.30.110.150">
    <property type="entry name" value="SepF-like protein"/>
    <property type="match status" value="1"/>
</dbReference>
<proteinExistence type="inferred from homology"/>
<keyword evidence="1 5" id="KW-0132">Cell division</keyword>
<evidence type="ECO:0000313" key="8">
    <source>
        <dbReference type="Proteomes" id="UP000316443"/>
    </source>
</evidence>
<dbReference type="InterPro" id="IPR038594">
    <property type="entry name" value="SepF-like_sf"/>
</dbReference>
<evidence type="ECO:0000256" key="1">
    <source>
        <dbReference type="ARBA" id="ARBA00022618"/>
    </source>
</evidence>
<evidence type="ECO:0000256" key="3">
    <source>
        <dbReference type="ARBA" id="ARBA00023306"/>
    </source>
</evidence>
<keyword evidence="5" id="KW-0963">Cytoplasm</keyword>
<protein>
    <recommendedName>
        <fullName evidence="5">Cell division protein SepF</fullName>
    </recommendedName>
</protein>
<dbReference type="Proteomes" id="UP000316443">
    <property type="component" value="Unassembled WGS sequence"/>
</dbReference>
<dbReference type="GO" id="GO:0000917">
    <property type="term" value="P:division septum assembly"/>
    <property type="evidence" value="ECO:0007669"/>
    <property type="project" value="UniProtKB-KW"/>
</dbReference>
<dbReference type="InterPro" id="IPR007561">
    <property type="entry name" value="Cell_div_SepF/SepF-rel"/>
</dbReference>
<evidence type="ECO:0000256" key="5">
    <source>
        <dbReference type="HAMAP-Rule" id="MF_01197"/>
    </source>
</evidence>
<gene>
    <name evidence="5" type="primary">sepF</name>
    <name evidence="7" type="ORF">EWV85_01895</name>
</gene>
<feature type="compositionally biased region" description="Acidic residues" evidence="6">
    <location>
        <begin position="17"/>
        <end position="30"/>
    </location>
</feature>
<comment type="similarity">
    <text evidence="5">Belongs to the SepF family.</text>
</comment>
<evidence type="ECO:0000256" key="6">
    <source>
        <dbReference type="SAM" id="MobiDB-lite"/>
    </source>
</evidence>
<dbReference type="PANTHER" id="PTHR35798">
    <property type="entry name" value="CELL DIVISION PROTEIN SEPF"/>
    <property type="match status" value="1"/>
</dbReference>
<dbReference type="InterPro" id="IPR023052">
    <property type="entry name" value="Cell_div_SepF"/>
</dbReference>
<comment type="caution">
    <text evidence="7">The sequence shown here is derived from an EMBL/GenBank/DDBJ whole genome shotgun (WGS) entry which is preliminary data.</text>
</comment>
<dbReference type="Pfam" id="PF04472">
    <property type="entry name" value="SepF"/>
    <property type="match status" value="1"/>
</dbReference>
<evidence type="ECO:0000313" key="7">
    <source>
        <dbReference type="EMBL" id="TRT61914.1"/>
    </source>
</evidence>
<accession>A0A551YLR5</accession>
<reference evidence="7 8" key="1">
    <citation type="submission" date="2019-01" db="EMBL/GenBank/DDBJ databases">
        <title>Coherence of Microcystis species and biogeography revealed through population genomics.</title>
        <authorList>
            <person name="Perez-Carrascal O.M."/>
            <person name="Terrat Y."/>
            <person name="Giani A."/>
            <person name="Fortin N."/>
            <person name="Tromas N."/>
            <person name="Shapiro B.J."/>
        </authorList>
    </citation>
    <scope>NUCLEOTIDE SEQUENCE [LARGE SCALE GENOMIC DNA]</scope>
    <source>
        <strain evidence="7">Ma_QC_C_20070703_M131</strain>
    </source>
</reference>